<dbReference type="Proteomes" id="UP000032427">
    <property type="component" value="Chromosome 1"/>
</dbReference>
<sequence length="214" mass="24395">MQKIKLFLVLIICVLFIASGAVNQGFSGFFMSLPFMITLIYTLKGCSFKVKVSSIVVVAILITPLVWKHEENKIIYPWIGDEFVADCGWKAVKYEQSYTGYNYETLIPKGAKVDEQYVISQRLISCDASWKLIRVFVHHPDLGTLYYPVFSITNVEATMSGYELNDAFEAKTLNHSQINYSYELQSEWTNNLSSLMMWPTIPILLLNGVMAIFV</sequence>
<evidence type="ECO:0000313" key="1">
    <source>
        <dbReference type="EMBL" id="CED71052.1"/>
    </source>
</evidence>
<reference evidence="2" key="1">
    <citation type="submission" date="2014-09" db="EMBL/GenBank/DDBJ databases">
        <authorList>
            <person name="Hjerde E."/>
        </authorList>
    </citation>
    <scope>NUCLEOTIDE SEQUENCE [LARGE SCALE GENOMIC DNA]</scope>
    <source>
        <strain evidence="2">06/09/139</strain>
    </source>
</reference>
<dbReference type="STRING" id="80852.AWOD_I_0959"/>
<organism evidence="1 2">
    <name type="scientific">Aliivibrio wodanis</name>
    <dbReference type="NCBI Taxonomy" id="80852"/>
    <lineage>
        <taxon>Bacteria</taxon>
        <taxon>Pseudomonadati</taxon>
        <taxon>Pseudomonadota</taxon>
        <taxon>Gammaproteobacteria</taxon>
        <taxon>Vibrionales</taxon>
        <taxon>Vibrionaceae</taxon>
        <taxon>Aliivibrio</taxon>
    </lineage>
</organism>
<protein>
    <submittedName>
        <fullName evidence="1">Membrane protein</fullName>
    </submittedName>
</protein>
<dbReference type="OrthoDB" id="5918966at2"/>
<gene>
    <name evidence="1" type="ORF">AWOD_I_0959</name>
</gene>
<keyword evidence="2" id="KW-1185">Reference proteome</keyword>
<accession>A0A090IL68</accession>
<dbReference type="PATRIC" id="fig|575788.5.peg.2586"/>
<dbReference type="HOGENOM" id="CLU_1286511_0_0_6"/>
<proteinExistence type="predicted"/>
<dbReference type="EMBL" id="LN554846">
    <property type="protein sequence ID" value="CED71052.1"/>
    <property type="molecule type" value="Genomic_DNA"/>
</dbReference>
<evidence type="ECO:0000313" key="2">
    <source>
        <dbReference type="Proteomes" id="UP000032427"/>
    </source>
</evidence>
<dbReference type="KEGG" id="awd:AWOD_I_0959"/>
<dbReference type="AlphaFoldDB" id="A0A090IL68"/>
<name>A0A090IL68_9GAMM</name>